<protein>
    <submittedName>
        <fullName evidence="2">Protein Cep78 like protein</fullName>
    </submittedName>
</protein>
<reference evidence="2 3" key="1">
    <citation type="submission" date="2015-07" db="EMBL/GenBank/DDBJ databases">
        <title>The genome of Habropoda laboriosa.</title>
        <authorList>
            <person name="Pan H."/>
            <person name="Kapheim K."/>
        </authorList>
    </citation>
    <scope>NUCLEOTIDE SEQUENCE [LARGE SCALE GENOMIC DNA]</scope>
    <source>
        <strain evidence="2">0110345459</strain>
    </source>
</reference>
<dbReference type="Proteomes" id="UP000053825">
    <property type="component" value="Unassembled WGS sequence"/>
</dbReference>
<proteinExistence type="predicted"/>
<dbReference type="GO" id="GO:0044782">
    <property type="term" value="P:cilium organization"/>
    <property type="evidence" value="ECO:0007669"/>
    <property type="project" value="TreeGrafter"/>
</dbReference>
<organism evidence="2 3">
    <name type="scientific">Habropoda laboriosa</name>
    <dbReference type="NCBI Taxonomy" id="597456"/>
    <lineage>
        <taxon>Eukaryota</taxon>
        <taxon>Metazoa</taxon>
        <taxon>Ecdysozoa</taxon>
        <taxon>Arthropoda</taxon>
        <taxon>Hexapoda</taxon>
        <taxon>Insecta</taxon>
        <taxon>Pterygota</taxon>
        <taxon>Neoptera</taxon>
        <taxon>Endopterygota</taxon>
        <taxon>Hymenoptera</taxon>
        <taxon>Apocrita</taxon>
        <taxon>Aculeata</taxon>
        <taxon>Apoidea</taxon>
        <taxon>Anthophila</taxon>
        <taxon>Apidae</taxon>
        <taxon>Habropoda</taxon>
    </lineage>
</organism>
<accession>A0A0L7QMI1</accession>
<feature type="coiled-coil region" evidence="1">
    <location>
        <begin position="442"/>
        <end position="469"/>
    </location>
</feature>
<name>A0A0L7QMI1_9HYME</name>
<dbReference type="PANTHER" id="PTHR24110:SF3">
    <property type="entry name" value="CENTROSOMAL PROTEIN OF 78 KDA"/>
    <property type="match status" value="1"/>
</dbReference>
<gene>
    <name evidence="2" type="ORF">WH47_10439</name>
</gene>
<dbReference type="Gene3D" id="3.80.10.10">
    <property type="entry name" value="Ribonuclease Inhibitor"/>
    <property type="match status" value="2"/>
</dbReference>
<sequence length="547" mass="63122">MQNRKEVKRTSNGQFGWLYKVLRTVFFLTKVLCQEKCVEPLPAVQAYLPVGYLRFCVDRVALKDWSPILNSIAKNRSLSKICVYSRSRWKKVREKVNTEEKLEKLWRCKGNDRVWPVFYTNFLVRCLVDSIAVSTRDSSTLTSIILDGIPLASKYLNILCSGLNNNEKLMNLSLTQCLIGDVGCDLLLGSLRNNPKIRVLNLSSCRLSNRSAACLSVFLKRRKADVLQNVWDQFSLQSYEENSEKMPQGLHTLILNRNPKLGDHGVRQLMCALKADVWLRSLSLRHCGITKHGAEIVIKLLQTNNVITKLDLTENHIPINTLQTILRITKRRRDVAEAMVLKKRFRVDRRRNASENDIRGSTKKDEKCFLNRTERFGKYSLHKCRRRRRTQKKAKPTKETRSIKDEDSYRRKKLCDLESQLLNLIESNCKLKEELRGNETLLNEEAEQRTRMEDDLQKASLRLNDLRSKVIMLNCLSTKACGESRLLKGLKYVFDKLESFSISKQNGLEENDILDNAEPLWSSPLAHQRGDCFASCTHCPTLKIVTL</sequence>
<dbReference type="STRING" id="597456.A0A0L7QMI1"/>
<evidence type="ECO:0000256" key="1">
    <source>
        <dbReference type="SAM" id="Coils"/>
    </source>
</evidence>
<keyword evidence="3" id="KW-1185">Reference proteome</keyword>
<evidence type="ECO:0000313" key="2">
    <source>
        <dbReference type="EMBL" id="KOC59810.1"/>
    </source>
</evidence>
<dbReference type="EMBL" id="KQ414889">
    <property type="protein sequence ID" value="KOC59810.1"/>
    <property type="molecule type" value="Genomic_DNA"/>
</dbReference>
<dbReference type="AlphaFoldDB" id="A0A0L7QMI1"/>
<dbReference type="PANTHER" id="PTHR24110">
    <property type="entry name" value="CENTROSOMAL PROTEIN OF 78 KDA"/>
    <property type="match status" value="1"/>
</dbReference>
<dbReference type="InterPro" id="IPR001611">
    <property type="entry name" value="Leu-rich_rpt"/>
</dbReference>
<dbReference type="SMART" id="SM00368">
    <property type="entry name" value="LRR_RI"/>
    <property type="match status" value="4"/>
</dbReference>
<dbReference type="GO" id="GO:0036064">
    <property type="term" value="C:ciliary basal body"/>
    <property type="evidence" value="ECO:0007669"/>
    <property type="project" value="TreeGrafter"/>
</dbReference>
<dbReference type="OrthoDB" id="78308at2759"/>
<dbReference type="InterPro" id="IPR032675">
    <property type="entry name" value="LRR_dom_sf"/>
</dbReference>
<evidence type="ECO:0000313" key="3">
    <source>
        <dbReference type="Proteomes" id="UP000053825"/>
    </source>
</evidence>
<dbReference type="SUPFAM" id="SSF52047">
    <property type="entry name" value="RNI-like"/>
    <property type="match status" value="1"/>
</dbReference>
<keyword evidence="1" id="KW-0175">Coiled coil</keyword>
<dbReference type="Pfam" id="PF13516">
    <property type="entry name" value="LRR_6"/>
    <property type="match status" value="2"/>
</dbReference>
<dbReference type="GO" id="GO:0005813">
    <property type="term" value="C:centrosome"/>
    <property type="evidence" value="ECO:0007669"/>
    <property type="project" value="TreeGrafter"/>
</dbReference>